<name>A0ABT1DBJ1_9PROT</name>
<gene>
    <name evidence="1" type="ORF">JYK14_24510</name>
</gene>
<organism evidence="1 2">
    <name type="scientific">Siccirubricoccus soli</name>
    <dbReference type="NCBI Taxonomy" id="2899147"/>
    <lineage>
        <taxon>Bacteria</taxon>
        <taxon>Pseudomonadati</taxon>
        <taxon>Pseudomonadota</taxon>
        <taxon>Alphaproteobacteria</taxon>
        <taxon>Acetobacterales</taxon>
        <taxon>Roseomonadaceae</taxon>
        <taxon>Siccirubricoccus</taxon>
    </lineage>
</organism>
<dbReference type="Proteomes" id="UP001523392">
    <property type="component" value="Unassembled WGS sequence"/>
</dbReference>
<protein>
    <submittedName>
        <fullName evidence="1">Uncharacterized protein</fullName>
    </submittedName>
</protein>
<dbReference type="RefSeq" id="WP_252955915.1">
    <property type="nucleotide sequence ID" value="NZ_JAFIRR010000185.1"/>
</dbReference>
<sequence>MRPAVPVAAPDAAPITLPSMTTAELAAAMGRFEGALKGRRSAGRFPLPSHRSRLPSERLDGLYTVGVARRILAAYAAHAFKIDKSKLGTSIRNGEWQMIRNPSHPLGAGFIDDGDTAVTYGRKRGLITGGGSSWRLDECDTRFGGLKEITRRFYEDPERCGAFRTRLVGIQRQHAGLPAEGWF</sequence>
<proteinExistence type="predicted"/>
<accession>A0ABT1DBJ1</accession>
<evidence type="ECO:0000313" key="1">
    <source>
        <dbReference type="EMBL" id="MCO6419298.1"/>
    </source>
</evidence>
<keyword evidence="2" id="KW-1185">Reference proteome</keyword>
<comment type="caution">
    <text evidence="1">The sequence shown here is derived from an EMBL/GenBank/DDBJ whole genome shotgun (WGS) entry which is preliminary data.</text>
</comment>
<reference evidence="1 2" key="1">
    <citation type="submission" date="2021-12" db="EMBL/GenBank/DDBJ databases">
        <title>Siccirubricoccus leaddurans sp. nov., a high concentration Zn2+ tolerance bacterium.</title>
        <authorList>
            <person name="Cao Y."/>
        </authorList>
    </citation>
    <scope>NUCLEOTIDE SEQUENCE [LARGE SCALE GENOMIC DNA]</scope>
    <source>
        <strain evidence="1 2">KC 17139</strain>
    </source>
</reference>
<dbReference type="EMBL" id="JAFIRR010000185">
    <property type="protein sequence ID" value="MCO6419298.1"/>
    <property type="molecule type" value="Genomic_DNA"/>
</dbReference>
<evidence type="ECO:0000313" key="2">
    <source>
        <dbReference type="Proteomes" id="UP001523392"/>
    </source>
</evidence>